<comment type="caution">
    <text evidence="1">The sequence shown here is derived from an EMBL/GenBank/DDBJ whole genome shotgun (WGS) entry which is preliminary data.</text>
</comment>
<evidence type="ECO:0000313" key="2">
    <source>
        <dbReference type="Proteomes" id="UP000031972"/>
    </source>
</evidence>
<dbReference type="PATRIC" id="fig|220754.4.peg.2982"/>
<accession>A0A0C2R7S0</accession>
<sequence>MPRKSIQNMSRCFLFHFRHAKMKEAAAFLFVKTAEHTGTFI</sequence>
<keyword evidence="2" id="KW-1185">Reference proteome</keyword>
<reference evidence="1 2" key="1">
    <citation type="submission" date="2015-01" db="EMBL/GenBank/DDBJ databases">
        <title>Jeotgalibacillus campisalis genome sequencing.</title>
        <authorList>
            <person name="Goh K.M."/>
            <person name="Chan K.-G."/>
            <person name="Yaakop A.S."/>
            <person name="Ee R."/>
            <person name="Gan H.M."/>
            <person name="Chan C.S."/>
        </authorList>
    </citation>
    <scope>NUCLEOTIDE SEQUENCE [LARGE SCALE GENOMIC DNA]</scope>
    <source>
        <strain evidence="1 2">SF-57</strain>
    </source>
</reference>
<name>A0A0C2R7S0_9BACL</name>
<gene>
    <name evidence="1" type="ORF">KR50_29700</name>
</gene>
<proteinExistence type="predicted"/>
<protein>
    <submittedName>
        <fullName evidence="1">Uncharacterized protein</fullName>
    </submittedName>
</protein>
<dbReference type="EMBL" id="JXRR01000017">
    <property type="protein sequence ID" value="KIL46295.1"/>
    <property type="molecule type" value="Genomic_DNA"/>
</dbReference>
<dbReference type="Proteomes" id="UP000031972">
    <property type="component" value="Unassembled WGS sequence"/>
</dbReference>
<evidence type="ECO:0000313" key="1">
    <source>
        <dbReference type="EMBL" id="KIL46295.1"/>
    </source>
</evidence>
<organism evidence="1 2">
    <name type="scientific">Jeotgalibacillus campisalis</name>
    <dbReference type="NCBI Taxonomy" id="220754"/>
    <lineage>
        <taxon>Bacteria</taxon>
        <taxon>Bacillati</taxon>
        <taxon>Bacillota</taxon>
        <taxon>Bacilli</taxon>
        <taxon>Bacillales</taxon>
        <taxon>Caryophanaceae</taxon>
        <taxon>Jeotgalibacillus</taxon>
    </lineage>
</organism>
<dbReference type="AlphaFoldDB" id="A0A0C2R7S0"/>